<dbReference type="EMBL" id="LAZR01029044">
    <property type="protein sequence ID" value="KKL60757.1"/>
    <property type="molecule type" value="Genomic_DNA"/>
</dbReference>
<accession>A0A0F9GCA6</accession>
<sequence length="62" mass="6533">MFEEGDQVEIIPDSYKSADGTHAKGTVIEEADDKGHCKVEITEGFGAGTVGTFGEGSLKTIE</sequence>
<name>A0A0F9GCA6_9ZZZZ</name>
<reference evidence="1" key="1">
    <citation type="journal article" date="2015" name="Nature">
        <title>Complex archaea that bridge the gap between prokaryotes and eukaryotes.</title>
        <authorList>
            <person name="Spang A."/>
            <person name="Saw J.H."/>
            <person name="Jorgensen S.L."/>
            <person name="Zaremba-Niedzwiedzka K."/>
            <person name="Martijn J."/>
            <person name="Lind A.E."/>
            <person name="van Eijk R."/>
            <person name="Schleper C."/>
            <person name="Guy L."/>
            <person name="Ettema T.J."/>
        </authorList>
    </citation>
    <scope>NUCLEOTIDE SEQUENCE</scope>
</reference>
<evidence type="ECO:0000313" key="1">
    <source>
        <dbReference type="EMBL" id="KKL60757.1"/>
    </source>
</evidence>
<protein>
    <submittedName>
        <fullName evidence="1">Uncharacterized protein</fullName>
    </submittedName>
</protein>
<proteinExistence type="predicted"/>
<organism evidence="1">
    <name type="scientific">marine sediment metagenome</name>
    <dbReference type="NCBI Taxonomy" id="412755"/>
    <lineage>
        <taxon>unclassified sequences</taxon>
        <taxon>metagenomes</taxon>
        <taxon>ecological metagenomes</taxon>
    </lineage>
</organism>
<gene>
    <name evidence="1" type="ORF">LCGC14_2202140</name>
</gene>
<comment type="caution">
    <text evidence="1">The sequence shown here is derived from an EMBL/GenBank/DDBJ whole genome shotgun (WGS) entry which is preliminary data.</text>
</comment>
<dbReference type="AlphaFoldDB" id="A0A0F9GCA6"/>